<dbReference type="SUPFAM" id="SSF52540">
    <property type="entry name" value="P-loop containing nucleoside triphosphate hydrolases"/>
    <property type="match status" value="1"/>
</dbReference>
<accession>Q3ZVJ8</accession>
<dbReference type="EMBL" id="AJ969073">
    <property type="protein sequence ID" value="CAI94290.1"/>
    <property type="molecule type" value="Genomic_DNA"/>
</dbReference>
<dbReference type="InterPro" id="IPR027417">
    <property type="entry name" value="P-loop_NTPase"/>
</dbReference>
<evidence type="ECO:0000313" key="2">
    <source>
        <dbReference type="EMBL" id="CAI94290.1"/>
    </source>
</evidence>
<reference evidence="2" key="2">
    <citation type="journal article" date="2006" name="Microbiology (Mosc.)">
        <title>Absence of plasmids encoding adhesion-related proteins innon-insect-transmissible strains of Spiroplasma citri.</title>
        <authorList>
            <person name="Berho N."/>
            <person name="Duret S."/>
            <person name="Renaudin J."/>
        </authorList>
    </citation>
    <scope>NUCLEOTIDE SEQUENCE</scope>
    <source>
        <strain evidence="2">GII3</strain>
        <plasmid evidence="2">pSci5</plasmid>
    </source>
</reference>
<evidence type="ECO:0000259" key="1">
    <source>
        <dbReference type="Pfam" id="PF13614"/>
    </source>
</evidence>
<dbReference type="AlphaFoldDB" id="Q3ZVJ8"/>
<dbReference type="RefSeq" id="WP_011310470.1">
    <property type="nucleotide sequence ID" value="NC_007391.1"/>
</dbReference>
<dbReference type="Pfam" id="PF13614">
    <property type="entry name" value="AAA_31"/>
    <property type="match status" value="1"/>
</dbReference>
<dbReference type="CDD" id="cd02042">
    <property type="entry name" value="ParAB_family"/>
    <property type="match status" value="1"/>
</dbReference>
<reference evidence="2" key="1">
    <citation type="submission" date="2005-05" db="EMBL/GenBank/DDBJ databases">
        <authorList>
            <person name="Foissac X."/>
        </authorList>
    </citation>
    <scope>NUCLEOTIDE SEQUENCE</scope>
    <source>
        <strain evidence="2">GII3</strain>
        <plasmid evidence="2">pSci5</plasmid>
    </source>
</reference>
<gene>
    <name evidence="2" type="primary">soj</name>
</gene>
<dbReference type="PANTHER" id="PTHR13696">
    <property type="entry name" value="P-LOOP CONTAINING NUCLEOSIDE TRIPHOSPHATE HYDROLASE"/>
    <property type="match status" value="1"/>
</dbReference>
<keyword evidence="2" id="KW-0614">Plasmid</keyword>
<organism evidence="2">
    <name type="scientific">Spiroplasma citri</name>
    <dbReference type="NCBI Taxonomy" id="2133"/>
    <lineage>
        <taxon>Bacteria</taxon>
        <taxon>Bacillati</taxon>
        <taxon>Mycoplasmatota</taxon>
        <taxon>Mollicutes</taxon>
        <taxon>Entomoplasmatales</taxon>
        <taxon>Spiroplasmataceae</taxon>
        <taxon>Spiroplasma</taxon>
    </lineage>
</organism>
<dbReference type="InterPro" id="IPR050678">
    <property type="entry name" value="DNA_Partitioning_ATPase"/>
</dbReference>
<geneLocation type="plasmid" evidence="2">
    <name>pSci5</name>
</geneLocation>
<dbReference type="PANTHER" id="PTHR13696:SF99">
    <property type="entry name" value="COBYRINIC ACID AC-DIAMIDE SYNTHASE"/>
    <property type="match status" value="1"/>
</dbReference>
<proteinExistence type="predicted"/>
<sequence length="257" mass="29707">MKMISFCNKKGGVGKTTLCKNVAYKFALENKKVLVIDLDTQATISFLMQNENIDMSKSLHKIIASDCGMDINKVIQPTKYKNIDIIVGGETLKKSLIVMRELYDNDNFYLIGIKIYQSNQETFDGYDYVLIDYPPTTDDLSLNWLIFSDLIVIPTNNGSGNYKGILDLENTLTFICKKEKRGIPTLKIIFNNVKDDENTNLILKWISDKKLNSKLLETFIQHSKSYVKSENELNSTWTNQHYWRQKQAYEELIKEIK</sequence>
<name>Q3ZVJ8_SPICI</name>
<feature type="domain" description="AAA" evidence="1">
    <location>
        <begin position="1"/>
        <end position="180"/>
    </location>
</feature>
<protein>
    <submittedName>
        <fullName evidence="2">SOJ-like protein</fullName>
    </submittedName>
</protein>
<dbReference type="InterPro" id="IPR025669">
    <property type="entry name" value="AAA_dom"/>
</dbReference>
<dbReference type="Gene3D" id="3.40.50.300">
    <property type="entry name" value="P-loop containing nucleotide triphosphate hydrolases"/>
    <property type="match status" value="1"/>
</dbReference>